<dbReference type="Pfam" id="PF00403">
    <property type="entry name" value="HMA"/>
    <property type="match status" value="1"/>
</dbReference>
<dbReference type="InterPro" id="IPR036163">
    <property type="entry name" value="HMA_dom_sf"/>
</dbReference>
<dbReference type="CDD" id="cd00371">
    <property type="entry name" value="HMA"/>
    <property type="match status" value="1"/>
</dbReference>
<dbReference type="GO" id="GO:0016887">
    <property type="term" value="F:ATP hydrolysis activity"/>
    <property type="evidence" value="ECO:0007669"/>
    <property type="project" value="InterPro"/>
</dbReference>
<evidence type="ECO:0000256" key="6">
    <source>
        <dbReference type="ARBA" id="ARBA00022741"/>
    </source>
</evidence>
<evidence type="ECO:0000259" key="12">
    <source>
        <dbReference type="PROSITE" id="PS50846"/>
    </source>
</evidence>
<dbReference type="SFLD" id="SFLDF00027">
    <property type="entry name" value="p-type_atpase"/>
    <property type="match status" value="1"/>
</dbReference>
<dbReference type="InterPro" id="IPR017969">
    <property type="entry name" value="Heavy-metal-associated_CS"/>
</dbReference>
<dbReference type="Gene3D" id="3.30.70.100">
    <property type="match status" value="1"/>
</dbReference>
<dbReference type="GO" id="GO:0043682">
    <property type="term" value="F:P-type divalent copper transporter activity"/>
    <property type="evidence" value="ECO:0007669"/>
    <property type="project" value="TreeGrafter"/>
</dbReference>
<dbReference type="InterPro" id="IPR023298">
    <property type="entry name" value="ATPase_P-typ_TM_dom_sf"/>
</dbReference>
<protein>
    <submittedName>
        <fullName evidence="13">Heavy metal translocating P-type ATPase</fullName>
    </submittedName>
</protein>
<evidence type="ECO:0000256" key="1">
    <source>
        <dbReference type="ARBA" id="ARBA00004127"/>
    </source>
</evidence>
<evidence type="ECO:0000256" key="3">
    <source>
        <dbReference type="ARBA" id="ARBA00022448"/>
    </source>
</evidence>
<dbReference type="PROSITE" id="PS01047">
    <property type="entry name" value="HMA_1"/>
    <property type="match status" value="1"/>
</dbReference>
<feature type="transmembrane region" description="Helical" evidence="11">
    <location>
        <begin position="178"/>
        <end position="196"/>
    </location>
</feature>
<organism evidence="13 14">
    <name type="scientific">Bilophila wadsworthia (strain 3_1_6)</name>
    <dbReference type="NCBI Taxonomy" id="563192"/>
    <lineage>
        <taxon>Bacteria</taxon>
        <taxon>Pseudomonadati</taxon>
        <taxon>Thermodesulfobacteriota</taxon>
        <taxon>Desulfovibrionia</taxon>
        <taxon>Desulfovibrionales</taxon>
        <taxon>Desulfovibrionaceae</taxon>
        <taxon>Bilophila</taxon>
    </lineage>
</organism>
<feature type="transmembrane region" description="Helical" evidence="11">
    <location>
        <begin position="753"/>
        <end position="772"/>
    </location>
</feature>
<dbReference type="InterPro" id="IPR008250">
    <property type="entry name" value="ATPase_P-typ_transduc_dom_A_sf"/>
</dbReference>
<dbReference type="CDD" id="cd02094">
    <property type="entry name" value="P-type_ATPase_Cu-like"/>
    <property type="match status" value="1"/>
</dbReference>
<evidence type="ECO:0000256" key="4">
    <source>
        <dbReference type="ARBA" id="ARBA00022692"/>
    </source>
</evidence>
<evidence type="ECO:0000256" key="11">
    <source>
        <dbReference type="RuleBase" id="RU362081"/>
    </source>
</evidence>
<sequence>MDQQKEVLFTVGGMHCAACSSRLERVLNGMDGVQSATVSLAANSATVVPDPALSESDTEALVHQIEERAVDMGFTATPVAPEADMVDTWEAQQKETVGQLATLKARLWPEFGFTILLLLVSMGHMWGLPLPAIIDPMHSPESALNHALLQLVLTLPVLWSGRHFYLTGLPNLWRLTPNMDSLVAMGTGAAFLYSLWNTVEVALGHTGKVMDLYYESAAVLISLISLGKYLEAVSRFRMSDAIGALMNLTPETALRLPAPDKADQAEEVPVKVVRVGDYLQVKPGGRIPVDGVVTNGASSVDASMLTGESMPVPVGVGSSVAGGTMNTTGSFIMRAERVGADTALSRIIKLVREAQSSKAPIARLADDVSLIFVPTVMALAVIAGAGWLYWGHVPVSEAFRIFVAVLVVACPCALGLATPISIMVATGRGAQMGVLVKNGTALELAGRLDVLVFDKTGTLTEGKPRLLAAESFDPLFDEERILGYAASLEGVSEHPLALAVTSAAEERNLHLYPVSDFASVSGLGVSGNVDLENESIPLLLGNKRLMEERQVSFDAVKDLDARLAELSDSGATPLLLAVSGRLVGMLAVADTIRPETAGVVKELRQLGLRVIMLSGDNRRTAEAIAKSAGIDEVIADVLPDGKEKVISELQAAGLRVGMIGDGINDAPALARADVGMAMGNGIDVAVEAGDIVLLGSDTRSGKGLRGVVTALELSRAALRNIRENLGWAFGYNILCLPIAAGVLKIFGGPSLSPMIAGAAMAFSSVSVVLNALRLRRFGK</sequence>
<feature type="transmembrane region" description="Helical" evidence="11">
    <location>
        <begin position="368"/>
        <end position="389"/>
    </location>
</feature>
<dbReference type="GO" id="GO:0012505">
    <property type="term" value="C:endomembrane system"/>
    <property type="evidence" value="ECO:0007669"/>
    <property type="project" value="UniProtKB-SubCell"/>
</dbReference>
<dbReference type="SUPFAM" id="SSF56784">
    <property type="entry name" value="HAD-like"/>
    <property type="match status" value="1"/>
</dbReference>
<evidence type="ECO:0000313" key="13">
    <source>
        <dbReference type="EMBL" id="EFV44175.1"/>
    </source>
</evidence>
<dbReference type="SUPFAM" id="SSF81653">
    <property type="entry name" value="Calcium ATPase, transduction domain A"/>
    <property type="match status" value="1"/>
</dbReference>
<dbReference type="GO" id="GO:0005507">
    <property type="term" value="F:copper ion binding"/>
    <property type="evidence" value="ECO:0007669"/>
    <property type="project" value="TreeGrafter"/>
</dbReference>
<dbReference type="HOGENOM" id="CLU_001771_0_3_7"/>
<proteinExistence type="inferred from homology"/>
<dbReference type="Gene3D" id="3.40.1110.10">
    <property type="entry name" value="Calcium-transporting ATPase, cytoplasmic domain N"/>
    <property type="match status" value="2"/>
</dbReference>
<dbReference type="InterPro" id="IPR023214">
    <property type="entry name" value="HAD_sf"/>
</dbReference>
<keyword evidence="11" id="KW-1003">Cell membrane</keyword>
<dbReference type="Pfam" id="PF00122">
    <property type="entry name" value="E1-E2_ATPase"/>
    <property type="match status" value="1"/>
</dbReference>
<evidence type="ECO:0000256" key="5">
    <source>
        <dbReference type="ARBA" id="ARBA00022723"/>
    </source>
</evidence>
<accession>E5Y735</accession>
<keyword evidence="8" id="KW-1278">Translocase</keyword>
<dbReference type="SFLD" id="SFLDS00003">
    <property type="entry name" value="Haloacid_Dehalogenase"/>
    <property type="match status" value="1"/>
</dbReference>
<keyword evidence="7 11" id="KW-0067">ATP-binding</keyword>
<dbReference type="InterPro" id="IPR023299">
    <property type="entry name" value="ATPase_P-typ_cyto_dom_N"/>
</dbReference>
<keyword evidence="6 11" id="KW-0547">Nucleotide-binding</keyword>
<comment type="similarity">
    <text evidence="2 11">Belongs to the cation transport ATPase (P-type) (TC 3.A.3) family. Type IB subfamily.</text>
</comment>
<dbReference type="FunFam" id="2.70.150.10:FF:000002">
    <property type="entry name" value="Copper-transporting ATPase 1, putative"/>
    <property type="match status" value="1"/>
</dbReference>
<dbReference type="FunFam" id="3.30.70.100:FF:000001">
    <property type="entry name" value="ATPase copper transporting beta"/>
    <property type="match status" value="1"/>
</dbReference>
<keyword evidence="14" id="KW-1185">Reference proteome</keyword>
<name>E5Y735_BILW3</name>
<dbReference type="PANTHER" id="PTHR43520:SF8">
    <property type="entry name" value="P-TYPE CU(+) TRANSPORTER"/>
    <property type="match status" value="1"/>
</dbReference>
<dbReference type="GO" id="GO:0055070">
    <property type="term" value="P:copper ion homeostasis"/>
    <property type="evidence" value="ECO:0007669"/>
    <property type="project" value="TreeGrafter"/>
</dbReference>
<keyword evidence="3" id="KW-0813">Transport</keyword>
<dbReference type="InterPro" id="IPR027256">
    <property type="entry name" value="P-typ_ATPase_IB"/>
</dbReference>
<dbReference type="Gene3D" id="2.70.150.10">
    <property type="entry name" value="Calcium-transporting ATPase, cytoplasmic transduction domain A"/>
    <property type="match status" value="1"/>
</dbReference>
<dbReference type="InterPro" id="IPR044492">
    <property type="entry name" value="P_typ_ATPase_HD_dom"/>
</dbReference>
<evidence type="ECO:0000256" key="2">
    <source>
        <dbReference type="ARBA" id="ARBA00006024"/>
    </source>
</evidence>
<evidence type="ECO:0000313" key="14">
    <source>
        <dbReference type="Proteomes" id="UP000006034"/>
    </source>
</evidence>
<keyword evidence="9 11" id="KW-1133">Transmembrane helix</keyword>
<evidence type="ECO:0000256" key="10">
    <source>
        <dbReference type="ARBA" id="ARBA00023136"/>
    </source>
</evidence>
<reference evidence="13 14" key="1">
    <citation type="submission" date="2010-10" db="EMBL/GenBank/DDBJ databases">
        <authorList>
            <consortium name="The Broad Institute Genome Sequencing Platform"/>
            <person name="Ward D."/>
            <person name="Earl A."/>
            <person name="Feldgarden M."/>
            <person name="Young S.K."/>
            <person name="Gargeya S."/>
            <person name="Zeng Q."/>
            <person name="Alvarado L."/>
            <person name="Berlin A."/>
            <person name="Bochicchio J."/>
            <person name="Chapman S.B."/>
            <person name="Chen Z."/>
            <person name="Freedman E."/>
            <person name="Gellesch M."/>
            <person name="Goldberg J."/>
            <person name="Griggs A."/>
            <person name="Gujja S."/>
            <person name="Heilman E."/>
            <person name="Heiman D."/>
            <person name="Howarth C."/>
            <person name="Mehta T."/>
            <person name="Neiman D."/>
            <person name="Pearson M."/>
            <person name="Roberts A."/>
            <person name="Saif S."/>
            <person name="Shea T."/>
            <person name="Shenoy N."/>
            <person name="Sisk P."/>
            <person name="Stolte C."/>
            <person name="Sykes S."/>
            <person name="White J."/>
            <person name="Yandava C."/>
            <person name="Allen-Vercoe E."/>
            <person name="Sibley C."/>
            <person name="Ambrose C.E."/>
            <person name="Strauss J."/>
            <person name="Daigneault M."/>
            <person name="Haas B."/>
            <person name="Nusbaum C."/>
            <person name="Birren B."/>
        </authorList>
    </citation>
    <scope>NUCLEOTIDE SEQUENCE [LARGE SCALE GENOMIC DNA]</scope>
    <source>
        <strain evidence="13 14">3_1_6</strain>
    </source>
</reference>
<evidence type="ECO:0000256" key="7">
    <source>
        <dbReference type="ARBA" id="ARBA00022840"/>
    </source>
</evidence>
<dbReference type="NCBIfam" id="TIGR01511">
    <property type="entry name" value="ATPase-IB1_Cu"/>
    <property type="match status" value="1"/>
</dbReference>
<feature type="transmembrane region" description="Helical" evidence="11">
    <location>
        <begin position="107"/>
        <end position="127"/>
    </location>
</feature>
<dbReference type="OrthoDB" id="9763278at2"/>
<dbReference type="SFLD" id="SFLDG00002">
    <property type="entry name" value="C1.7:_P-type_atpase_like"/>
    <property type="match status" value="1"/>
</dbReference>
<dbReference type="NCBIfam" id="TIGR01525">
    <property type="entry name" value="ATPase-IB_hvy"/>
    <property type="match status" value="1"/>
</dbReference>
<comment type="subcellular location">
    <subcellularLocation>
        <location evidence="11">Cell membrane</location>
    </subcellularLocation>
    <subcellularLocation>
        <location evidence="1">Endomembrane system</location>
        <topology evidence="1">Multi-pass membrane protein</topology>
    </subcellularLocation>
</comment>
<feature type="transmembrane region" description="Helical" evidence="11">
    <location>
        <begin position="401"/>
        <end position="425"/>
    </location>
</feature>
<dbReference type="InterPro" id="IPR059000">
    <property type="entry name" value="ATPase_P-type_domA"/>
</dbReference>
<dbReference type="STRING" id="563192.HMPREF0179_01999"/>
<dbReference type="AlphaFoldDB" id="E5Y735"/>
<dbReference type="Gene3D" id="3.40.50.1000">
    <property type="entry name" value="HAD superfamily/HAD-like"/>
    <property type="match status" value="1"/>
</dbReference>
<dbReference type="GO" id="GO:0005886">
    <property type="term" value="C:plasma membrane"/>
    <property type="evidence" value="ECO:0007669"/>
    <property type="project" value="UniProtKB-SubCell"/>
</dbReference>
<dbReference type="eggNOG" id="COG2217">
    <property type="taxonomic scope" value="Bacteria"/>
</dbReference>
<dbReference type="PRINTS" id="PR00943">
    <property type="entry name" value="CUATPASE"/>
</dbReference>
<dbReference type="InterPro" id="IPR006121">
    <property type="entry name" value="HMA_dom"/>
</dbReference>
<dbReference type="SUPFAM" id="SSF81665">
    <property type="entry name" value="Calcium ATPase, transmembrane domain M"/>
    <property type="match status" value="1"/>
</dbReference>
<dbReference type="SUPFAM" id="SSF55008">
    <property type="entry name" value="HMA, heavy metal-associated domain"/>
    <property type="match status" value="1"/>
</dbReference>
<dbReference type="PRINTS" id="PR00119">
    <property type="entry name" value="CATATPASE"/>
</dbReference>
<dbReference type="InterPro" id="IPR018303">
    <property type="entry name" value="ATPase_P-typ_P_site"/>
</dbReference>
<dbReference type="InterPro" id="IPR036412">
    <property type="entry name" value="HAD-like_sf"/>
</dbReference>
<dbReference type="Proteomes" id="UP000006034">
    <property type="component" value="Unassembled WGS sequence"/>
</dbReference>
<reference evidence="13 14" key="2">
    <citation type="submission" date="2013-04" db="EMBL/GenBank/DDBJ databases">
        <title>The Genome Sequence of Bilophila wadsworthia 3_1_6.</title>
        <authorList>
            <consortium name="The Broad Institute Genomics Platform"/>
            <person name="Earl A."/>
            <person name="Ward D."/>
            <person name="Feldgarden M."/>
            <person name="Gevers D."/>
            <person name="Sibley C."/>
            <person name="Strauss J."/>
            <person name="Allen-Vercoe E."/>
            <person name="Walker B."/>
            <person name="Young S."/>
            <person name="Zeng Q."/>
            <person name="Gargeya S."/>
            <person name="Fitzgerald M."/>
            <person name="Haas B."/>
            <person name="Abouelleil A."/>
            <person name="Allen A.W."/>
            <person name="Alvarado L."/>
            <person name="Arachchi H.M."/>
            <person name="Berlin A.M."/>
            <person name="Chapman S.B."/>
            <person name="Gainer-Dewar J."/>
            <person name="Goldberg J."/>
            <person name="Griggs A."/>
            <person name="Gujja S."/>
            <person name="Hansen M."/>
            <person name="Howarth C."/>
            <person name="Imamovic A."/>
            <person name="Ireland A."/>
            <person name="Larimer J."/>
            <person name="McCowan C."/>
            <person name="Murphy C."/>
            <person name="Pearson M."/>
            <person name="Poon T.W."/>
            <person name="Priest M."/>
            <person name="Roberts A."/>
            <person name="Saif S."/>
            <person name="Shea T."/>
            <person name="Sisk P."/>
            <person name="Sykes S."/>
            <person name="Wortman J."/>
            <person name="Nusbaum C."/>
            <person name="Birren B."/>
        </authorList>
    </citation>
    <scope>NUCLEOTIDE SEQUENCE [LARGE SCALE GENOMIC DNA]</scope>
    <source>
        <strain evidence="13 14">3_1_6</strain>
    </source>
</reference>
<keyword evidence="4 11" id="KW-0812">Transmembrane</keyword>
<dbReference type="PROSITE" id="PS00154">
    <property type="entry name" value="ATPASE_E1_E2"/>
    <property type="match status" value="1"/>
</dbReference>
<dbReference type="Pfam" id="PF00702">
    <property type="entry name" value="Hydrolase"/>
    <property type="match status" value="1"/>
</dbReference>
<comment type="caution">
    <text evidence="13">The sequence shown here is derived from an EMBL/GenBank/DDBJ whole genome shotgun (WGS) entry which is preliminary data.</text>
</comment>
<feature type="domain" description="HMA" evidence="12">
    <location>
        <begin position="5"/>
        <end position="73"/>
    </location>
</feature>
<feature type="transmembrane region" description="Helical" evidence="11">
    <location>
        <begin position="725"/>
        <end position="747"/>
    </location>
</feature>
<gene>
    <name evidence="13" type="ORF">HMPREF0179_01999</name>
</gene>
<keyword evidence="5 11" id="KW-0479">Metal-binding</keyword>
<dbReference type="RefSeq" id="WP_005027777.1">
    <property type="nucleotide sequence ID" value="NZ_KE150238.1"/>
</dbReference>
<dbReference type="GeneID" id="78085138"/>
<dbReference type="PROSITE" id="PS01229">
    <property type="entry name" value="COF_2"/>
    <property type="match status" value="1"/>
</dbReference>
<dbReference type="PROSITE" id="PS50846">
    <property type="entry name" value="HMA_2"/>
    <property type="match status" value="1"/>
</dbReference>
<dbReference type="NCBIfam" id="TIGR01494">
    <property type="entry name" value="ATPase_P-type"/>
    <property type="match status" value="2"/>
</dbReference>
<dbReference type="PANTHER" id="PTHR43520">
    <property type="entry name" value="ATP7, ISOFORM B"/>
    <property type="match status" value="1"/>
</dbReference>
<keyword evidence="10 11" id="KW-0472">Membrane</keyword>
<dbReference type="GO" id="GO:0005524">
    <property type="term" value="F:ATP binding"/>
    <property type="evidence" value="ECO:0007669"/>
    <property type="project" value="UniProtKB-UniRule"/>
</dbReference>
<evidence type="ECO:0000256" key="8">
    <source>
        <dbReference type="ARBA" id="ARBA00022967"/>
    </source>
</evidence>
<dbReference type="InterPro" id="IPR001757">
    <property type="entry name" value="P_typ_ATPase"/>
</dbReference>
<evidence type="ECO:0000256" key="9">
    <source>
        <dbReference type="ARBA" id="ARBA00022989"/>
    </source>
</evidence>
<dbReference type="EMBL" id="ADCP02000001">
    <property type="protein sequence ID" value="EFV44175.1"/>
    <property type="molecule type" value="Genomic_DNA"/>
</dbReference>